<feature type="compositionally biased region" description="Polar residues" evidence="1">
    <location>
        <begin position="179"/>
        <end position="192"/>
    </location>
</feature>
<sequence>MEYEIFGDVNGGSVVTVKDGGIFVLDTKVTKKCQQPGDLTSGMSHASLHNLLHHLGPIEEIHMATQSAVPYHKLLPFKELGKRDMNKLCRYHKNYSHDTNECSQTTIMVMIIVVDVKSPNNVMLKMSTLYGLRAISSVYHLSVKFPTVTGIGCLLGNQRTLRECYYCNLLSLTKKTSSGSMASEGTNKTSSAAMAPGGRARPLLRKLKRQQRPL</sequence>
<name>A0A803PML1_CANSA</name>
<feature type="region of interest" description="Disordered" evidence="1">
    <location>
        <begin position="177"/>
        <end position="214"/>
    </location>
</feature>
<accession>A0A803PML1</accession>
<reference evidence="2" key="2">
    <citation type="submission" date="2021-03" db="UniProtKB">
        <authorList>
            <consortium name="EnsemblPlants"/>
        </authorList>
    </citation>
    <scope>IDENTIFICATION</scope>
</reference>
<evidence type="ECO:0000313" key="2">
    <source>
        <dbReference type="EnsemblPlants" id="cds.evm.model.05.1743"/>
    </source>
</evidence>
<organism evidence="2 3">
    <name type="scientific">Cannabis sativa</name>
    <name type="common">Hemp</name>
    <name type="synonym">Marijuana</name>
    <dbReference type="NCBI Taxonomy" id="3483"/>
    <lineage>
        <taxon>Eukaryota</taxon>
        <taxon>Viridiplantae</taxon>
        <taxon>Streptophyta</taxon>
        <taxon>Embryophyta</taxon>
        <taxon>Tracheophyta</taxon>
        <taxon>Spermatophyta</taxon>
        <taxon>Magnoliopsida</taxon>
        <taxon>eudicotyledons</taxon>
        <taxon>Gunneridae</taxon>
        <taxon>Pentapetalae</taxon>
        <taxon>rosids</taxon>
        <taxon>fabids</taxon>
        <taxon>Rosales</taxon>
        <taxon>Cannabaceae</taxon>
        <taxon>Cannabis</taxon>
    </lineage>
</organism>
<dbReference type="EnsemblPlants" id="evm.model.05.1743">
    <property type="protein sequence ID" value="cds.evm.model.05.1743"/>
    <property type="gene ID" value="evm.TU.05.1743"/>
</dbReference>
<dbReference type="AlphaFoldDB" id="A0A803PML1"/>
<evidence type="ECO:0000313" key="3">
    <source>
        <dbReference type="Proteomes" id="UP000596661"/>
    </source>
</evidence>
<evidence type="ECO:0000256" key="1">
    <source>
        <dbReference type="SAM" id="MobiDB-lite"/>
    </source>
</evidence>
<dbReference type="Proteomes" id="UP000596661">
    <property type="component" value="Chromosome 5"/>
</dbReference>
<dbReference type="Gramene" id="evm.model.05.1743">
    <property type="protein sequence ID" value="cds.evm.model.05.1743"/>
    <property type="gene ID" value="evm.TU.05.1743"/>
</dbReference>
<feature type="compositionally biased region" description="Basic residues" evidence="1">
    <location>
        <begin position="202"/>
        <end position="214"/>
    </location>
</feature>
<reference evidence="2" key="1">
    <citation type="submission" date="2018-11" db="EMBL/GenBank/DDBJ databases">
        <authorList>
            <person name="Grassa J C."/>
        </authorList>
    </citation>
    <scope>NUCLEOTIDE SEQUENCE [LARGE SCALE GENOMIC DNA]</scope>
</reference>
<protein>
    <submittedName>
        <fullName evidence="2">Uncharacterized protein</fullName>
    </submittedName>
</protein>
<proteinExistence type="predicted"/>
<keyword evidence="3" id="KW-1185">Reference proteome</keyword>
<dbReference type="EMBL" id="UZAU01000544">
    <property type="status" value="NOT_ANNOTATED_CDS"/>
    <property type="molecule type" value="Genomic_DNA"/>
</dbReference>